<reference evidence="1 2" key="1">
    <citation type="submission" date="2018-04" db="EMBL/GenBank/DDBJ databases">
        <title>Genome sequencing of Flavobacterium sp. HYN0048.</title>
        <authorList>
            <person name="Yi H."/>
            <person name="Baek C."/>
        </authorList>
    </citation>
    <scope>NUCLEOTIDE SEQUENCE [LARGE SCALE GENOMIC DNA]</scope>
    <source>
        <strain evidence="1 2">HYN0048</strain>
    </source>
</reference>
<dbReference type="EMBL" id="CP028811">
    <property type="protein sequence ID" value="AWA29436.1"/>
    <property type="molecule type" value="Genomic_DNA"/>
</dbReference>
<evidence type="ECO:0000313" key="2">
    <source>
        <dbReference type="Proteomes" id="UP000244193"/>
    </source>
</evidence>
<keyword evidence="2" id="KW-1185">Reference proteome</keyword>
<name>A0A2S0RCM3_9FLAO</name>
<dbReference type="Proteomes" id="UP000244193">
    <property type="component" value="Chromosome"/>
</dbReference>
<dbReference type="AlphaFoldDB" id="A0A2S0RCM3"/>
<accession>A0A2S0RCM3</accession>
<dbReference type="KEGG" id="fmg:HYN48_04670"/>
<organism evidence="1 2">
    <name type="scientific">Flavobacterium magnum</name>
    <dbReference type="NCBI Taxonomy" id="2162713"/>
    <lineage>
        <taxon>Bacteria</taxon>
        <taxon>Pseudomonadati</taxon>
        <taxon>Bacteroidota</taxon>
        <taxon>Flavobacteriia</taxon>
        <taxon>Flavobacteriales</taxon>
        <taxon>Flavobacteriaceae</taxon>
        <taxon>Flavobacterium</taxon>
    </lineage>
</organism>
<evidence type="ECO:0000313" key="1">
    <source>
        <dbReference type="EMBL" id="AWA29436.1"/>
    </source>
</evidence>
<sequence length="168" mass="20248">MFWNTRSKTLPKTVNVQSMDINEFINKIEENIIVEKNFSKKDLVKFLINKYQNLDKSIVLLKLEVIDCNHFITLKFEDFYFELDFNDDNIHIIINSCEIIYFFDDSVFLKNYTKIINSLFQGDYYIVEFSPYSDRLYYLDDVKKMEEDLNKTKKRDLCKLIKGKELII</sequence>
<protein>
    <submittedName>
        <fullName evidence="1">Uncharacterized protein</fullName>
    </submittedName>
</protein>
<gene>
    <name evidence="1" type="ORF">HYN48_04670</name>
</gene>
<proteinExistence type="predicted"/>
<dbReference type="RefSeq" id="WP_108370020.1">
    <property type="nucleotide sequence ID" value="NZ_CP028811.1"/>
</dbReference>